<dbReference type="EMBL" id="GG680330">
    <property type="protein sequence ID" value="EER06865.1"/>
    <property type="molecule type" value="Genomic_DNA"/>
</dbReference>
<gene>
    <name evidence="3" type="ORF">Pmar_PMAR016732</name>
</gene>
<dbReference type="GeneID" id="9057047"/>
<dbReference type="Proteomes" id="UP000007800">
    <property type="component" value="Unassembled WGS sequence"/>
</dbReference>
<proteinExistence type="predicted"/>
<evidence type="ECO:0000313" key="3">
    <source>
        <dbReference type="EMBL" id="EER06865.1"/>
    </source>
</evidence>
<evidence type="ECO:0000259" key="2">
    <source>
        <dbReference type="Pfam" id="PF04991"/>
    </source>
</evidence>
<feature type="region of interest" description="Disordered" evidence="1">
    <location>
        <begin position="250"/>
        <end position="272"/>
    </location>
</feature>
<dbReference type="InterPro" id="IPR052942">
    <property type="entry name" value="LPS_cholinephosphotransferase"/>
</dbReference>
<accession>C5L8T0</accession>
<evidence type="ECO:0000313" key="4">
    <source>
        <dbReference type="Proteomes" id="UP000007800"/>
    </source>
</evidence>
<dbReference type="OrthoDB" id="10469473at2759"/>
<name>C5L8T0_PERM5</name>
<dbReference type="AlphaFoldDB" id="C5L8T0"/>
<dbReference type="InterPro" id="IPR007074">
    <property type="entry name" value="LicD/FKTN/FKRP_NTP_transf"/>
</dbReference>
<sequence length="305" mass="34317">MDYDELMELKGRGDFLKCLTEVINVTTHALDRLGVDATIIDGTLLGWQRHDKNHIPWDVDGDLLIMQSHCRKAFSTHATTHHKNMASLLREYLPDDSRYRVAGIIYGDGSELDPDEWEGCDPREIRVVLQYGHVDCHADVFQMLQSNHTGGEECASCPGYDEGQVTACRERDDSCALYDDFFPMRWDKLDDGDVKVPHRVHAALESYFGRLPYALLNLKEIPINYEFGHTRLVVGRALLRNTTVKELSSPPVNLRGSLGGESGDDDASPVTSTELLPNKGQIIFEEKIVAANWPLRSESMSNLDN</sequence>
<dbReference type="GO" id="GO:0009100">
    <property type="term" value="P:glycoprotein metabolic process"/>
    <property type="evidence" value="ECO:0007669"/>
    <property type="project" value="UniProtKB-ARBA"/>
</dbReference>
<feature type="domain" description="LicD/FKTN/FKRP nucleotidyltransferase" evidence="2">
    <location>
        <begin position="35"/>
        <end position="72"/>
    </location>
</feature>
<dbReference type="PANTHER" id="PTHR43404">
    <property type="entry name" value="LIPOPOLYSACCHARIDE CHOLINEPHOSPHOTRANSFERASE LICD"/>
    <property type="match status" value="1"/>
</dbReference>
<protein>
    <recommendedName>
        <fullName evidence="2">LicD/FKTN/FKRP nucleotidyltransferase domain-containing protein</fullName>
    </recommendedName>
</protein>
<dbReference type="PANTHER" id="PTHR43404:SF1">
    <property type="entry name" value="MNN4P"/>
    <property type="match status" value="1"/>
</dbReference>
<dbReference type="Pfam" id="PF04991">
    <property type="entry name" value="LicD"/>
    <property type="match status" value="1"/>
</dbReference>
<reference evidence="3 4" key="1">
    <citation type="submission" date="2008-07" db="EMBL/GenBank/DDBJ databases">
        <authorList>
            <person name="El-Sayed N."/>
            <person name="Caler E."/>
            <person name="Inman J."/>
            <person name="Amedeo P."/>
            <person name="Hass B."/>
            <person name="Wortman J."/>
        </authorList>
    </citation>
    <scope>NUCLEOTIDE SEQUENCE [LARGE SCALE GENOMIC DNA]</scope>
    <source>
        <strain evidence="4">ATCC 50983 / TXsc</strain>
    </source>
</reference>
<dbReference type="InParanoid" id="C5L8T0"/>
<evidence type="ECO:0000256" key="1">
    <source>
        <dbReference type="SAM" id="MobiDB-lite"/>
    </source>
</evidence>
<keyword evidence="4" id="KW-1185">Reference proteome</keyword>
<organism evidence="4">
    <name type="scientific">Perkinsus marinus (strain ATCC 50983 / TXsc)</name>
    <dbReference type="NCBI Taxonomy" id="423536"/>
    <lineage>
        <taxon>Eukaryota</taxon>
        <taxon>Sar</taxon>
        <taxon>Alveolata</taxon>
        <taxon>Perkinsozoa</taxon>
        <taxon>Perkinsea</taxon>
        <taxon>Perkinsida</taxon>
        <taxon>Perkinsidae</taxon>
        <taxon>Perkinsus</taxon>
    </lineage>
</organism>
<dbReference type="RefSeq" id="XP_002775049.1">
    <property type="nucleotide sequence ID" value="XM_002775003.1"/>
</dbReference>